<feature type="compositionally biased region" description="Basic and acidic residues" evidence="3">
    <location>
        <begin position="533"/>
        <end position="542"/>
    </location>
</feature>
<keyword evidence="5" id="KW-0548">Nucleotidyltransferase</keyword>
<evidence type="ECO:0000256" key="2">
    <source>
        <dbReference type="SAM" id="Coils"/>
    </source>
</evidence>
<sequence>MQTQTSNTLHNTIMEAGGKDRLPMLAPGIDNDIYFTVDACPNTCAMWKAIKRLKQGASINVQDLETNLYWEFRKFTSRDGESLKSYYSRFYKMMNELVRNQCNVTNHQNSSTGSQQAATRNRGKAIVNSSPPVYDQEPSMVAKDDKMLKDKEIDKFMTLISLSFKKIYKPINNNLQTSSNTNRANQDNSLRISRGTGYDNQRIGNVAGDKETVGTTMVQKSEIQCYNCKEYGHVARECQKPKRIKDASYHRKRCYCVTLDAADNFGPIFDSEPLQKVSNNDNYNMFAIESEHPEQSQSVNDTYLIEQDEHNVIIDSLDMSYDREQIDQDDDDDDNDLANERDMLASLIEKLKCEIDDSKNRNKFLETSNKALVDKLKGEIKDFKNKNKSLESSNNHFKEANNELSKTNVLMYKDLKKFQDRYNEVKYASKVEIDCAKAKGELISYKMEAKKSFNAYTRNINDLNQTFSKMKKELFAHQETISILSQAKEAQLKLYKTREDIELDKVIASRVSWMGGFHLFADVVKYGRTNNRLEERSGDSKPNEAVLGNKSMGVSGNNDASNSREKHVEVSVSNKANKESSNEALMFISEDDCIDLDGMERSILNKVKDLSVITDLLKYMSSEGFVDVGLRYVGGRWVWLEFDSRDRVESVKNSKVLNELFLELKDVSYDFISNERCVWRDLVGFPLASWAPEVYKKLGGRWGCSVFTDMVNNGSLSHGKVCVLTESLHCVLESLKVLDRNRTCCIIATEFAYWAPNIESAKDKSITHSLERKDDEGPSLDGGPEHKEPLDVDNCDSVSSKDNNNDSDSSSEMSSASRLMREVDVRGVDSDHVDSFEEGEIIGDLVLNNDGCVKDFMEKNLDDDVEKNIEDCSKNVTEKCGVVNNNMSNNVEGEILEDHFDGYNTPCFWVIDIVNKVTMYL</sequence>
<evidence type="ECO:0000259" key="4">
    <source>
        <dbReference type="PROSITE" id="PS50158"/>
    </source>
</evidence>
<dbReference type="EMBL" id="BKCJ010305342">
    <property type="protein sequence ID" value="GEZ65028.1"/>
    <property type="molecule type" value="Genomic_DNA"/>
</dbReference>
<dbReference type="SUPFAM" id="SSF57756">
    <property type="entry name" value="Retrovirus zinc finger-like domains"/>
    <property type="match status" value="1"/>
</dbReference>
<feature type="compositionally biased region" description="Low complexity" evidence="3">
    <location>
        <begin position="795"/>
        <end position="817"/>
    </location>
</feature>
<feature type="region of interest" description="Disordered" evidence="3">
    <location>
        <begin position="533"/>
        <end position="574"/>
    </location>
</feature>
<keyword evidence="5" id="KW-0695">RNA-directed DNA polymerase</keyword>
<dbReference type="InterPro" id="IPR001878">
    <property type="entry name" value="Znf_CCHC"/>
</dbReference>
<evidence type="ECO:0000256" key="1">
    <source>
        <dbReference type="PROSITE-ProRule" id="PRU00047"/>
    </source>
</evidence>
<reference evidence="5" key="1">
    <citation type="journal article" date="2019" name="Sci. Rep.">
        <title>Draft genome of Tanacetum cinerariifolium, the natural source of mosquito coil.</title>
        <authorList>
            <person name="Yamashiro T."/>
            <person name="Shiraishi A."/>
            <person name="Satake H."/>
            <person name="Nakayama K."/>
        </authorList>
    </citation>
    <scope>NUCLEOTIDE SEQUENCE</scope>
</reference>
<dbReference type="SMART" id="SM00343">
    <property type="entry name" value="ZnF_C2HC"/>
    <property type="match status" value="1"/>
</dbReference>
<dbReference type="AlphaFoldDB" id="A0A699IN37"/>
<dbReference type="InterPro" id="IPR036875">
    <property type="entry name" value="Znf_CCHC_sf"/>
</dbReference>
<comment type="caution">
    <text evidence="5">The sequence shown here is derived from an EMBL/GenBank/DDBJ whole genome shotgun (WGS) entry which is preliminary data.</text>
</comment>
<keyword evidence="1" id="KW-0863">Zinc-finger</keyword>
<dbReference type="GO" id="GO:0003964">
    <property type="term" value="F:RNA-directed DNA polymerase activity"/>
    <property type="evidence" value="ECO:0007669"/>
    <property type="project" value="UniProtKB-KW"/>
</dbReference>
<feature type="coiled-coil region" evidence="2">
    <location>
        <begin position="446"/>
        <end position="473"/>
    </location>
</feature>
<feature type="compositionally biased region" description="Polar residues" evidence="3">
    <location>
        <begin position="552"/>
        <end position="561"/>
    </location>
</feature>
<feature type="region of interest" description="Disordered" evidence="3">
    <location>
        <begin position="177"/>
        <end position="196"/>
    </location>
</feature>
<dbReference type="Gene3D" id="4.10.60.10">
    <property type="entry name" value="Zinc finger, CCHC-type"/>
    <property type="match status" value="1"/>
</dbReference>
<keyword evidence="1" id="KW-0479">Metal-binding</keyword>
<gene>
    <name evidence="5" type="ORF">Tci_537001</name>
</gene>
<feature type="domain" description="CCHC-type" evidence="4">
    <location>
        <begin position="225"/>
        <end position="240"/>
    </location>
</feature>
<dbReference type="Pfam" id="PF00098">
    <property type="entry name" value="zf-CCHC"/>
    <property type="match status" value="1"/>
</dbReference>
<feature type="compositionally biased region" description="Polar residues" evidence="3">
    <location>
        <begin position="106"/>
        <end position="119"/>
    </location>
</feature>
<keyword evidence="5" id="KW-0808">Transferase</keyword>
<dbReference type="GO" id="GO:0008270">
    <property type="term" value="F:zinc ion binding"/>
    <property type="evidence" value="ECO:0007669"/>
    <property type="project" value="UniProtKB-KW"/>
</dbReference>
<dbReference type="GO" id="GO:0003676">
    <property type="term" value="F:nucleic acid binding"/>
    <property type="evidence" value="ECO:0007669"/>
    <property type="project" value="InterPro"/>
</dbReference>
<proteinExistence type="predicted"/>
<feature type="coiled-coil region" evidence="2">
    <location>
        <begin position="341"/>
        <end position="400"/>
    </location>
</feature>
<name>A0A699IN37_TANCI</name>
<evidence type="ECO:0000256" key="3">
    <source>
        <dbReference type="SAM" id="MobiDB-lite"/>
    </source>
</evidence>
<evidence type="ECO:0000313" key="5">
    <source>
        <dbReference type="EMBL" id="GEZ65028.1"/>
    </source>
</evidence>
<feature type="region of interest" description="Disordered" evidence="3">
    <location>
        <begin position="769"/>
        <end position="819"/>
    </location>
</feature>
<organism evidence="5">
    <name type="scientific">Tanacetum cinerariifolium</name>
    <name type="common">Dalmatian daisy</name>
    <name type="synonym">Chrysanthemum cinerariifolium</name>
    <dbReference type="NCBI Taxonomy" id="118510"/>
    <lineage>
        <taxon>Eukaryota</taxon>
        <taxon>Viridiplantae</taxon>
        <taxon>Streptophyta</taxon>
        <taxon>Embryophyta</taxon>
        <taxon>Tracheophyta</taxon>
        <taxon>Spermatophyta</taxon>
        <taxon>Magnoliopsida</taxon>
        <taxon>eudicotyledons</taxon>
        <taxon>Gunneridae</taxon>
        <taxon>Pentapetalae</taxon>
        <taxon>asterids</taxon>
        <taxon>campanulids</taxon>
        <taxon>Asterales</taxon>
        <taxon>Asteraceae</taxon>
        <taxon>Asteroideae</taxon>
        <taxon>Anthemideae</taxon>
        <taxon>Anthemidinae</taxon>
        <taxon>Tanacetum</taxon>
    </lineage>
</organism>
<keyword evidence="2" id="KW-0175">Coiled coil</keyword>
<accession>A0A699IN37</accession>
<keyword evidence="1" id="KW-0862">Zinc</keyword>
<feature type="region of interest" description="Disordered" evidence="3">
    <location>
        <begin position="106"/>
        <end position="137"/>
    </location>
</feature>
<protein>
    <submittedName>
        <fullName evidence="5">RNA-directed DNA polymerase, eukaryota</fullName>
    </submittedName>
</protein>
<feature type="compositionally biased region" description="Polar residues" evidence="3">
    <location>
        <begin position="177"/>
        <end position="191"/>
    </location>
</feature>
<dbReference type="PROSITE" id="PS50158">
    <property type="entry name" value="ZF_CCHC"/>
    <property type="match status" value="1"/>
</dbReference>